<sequence>MHLVMTVRAGDGGDEANGAAELLRWLRNEPRLKSRVGRLDRDGAPAGAMGPVVDAVVAVLEPGGVAAVFAGALVAWVQTRRGSWTVTVRRPDGTEISLSSSRARALGPEEAAALAEQLIRPPGDAEDTGPRAEDTGSQAPGHDG</sequence>
<keyword evidence="3" id="KW-1185">Reference proteome</keyword>
<organism evidence="2 3">
    <name type="scientific">Streptomyces nitrosporeus</name>
    <dbReference type="NCBI Taxonomy" id="28894"/>
    <lineage>
        <taxon>Bacteria</taxon>
        <taxon>Bacillati</taxon>
        <taxon>Actinomycetota</taxon>
        <taxon>Actinomycetes</taxon>
        <taxon>Kitasatosporales</taxon>
        <taxon>Streptomycetaceae</taxon>
        <taxon>Streptomyces</taxon>
    </lineage>
</organism>
<protein>
    <submittedName>
        <fullName evidence="2">Uncharacterized protein</fullName>
    </submittedName>
</protein>
<feature type="region of interest" description="Disordered" evidence="1">
    <location>
        <begin position="117"/>
        <end position="144"/>
    </location>
</feature>
<dbReference type="KEGG" id="snk:CP967_21415"/>
<gene>
    <name evidence="2" type="ORF">CP967_21415</name>
</gene>
<evidence type="ECO:0000256" key="1">
    <source>
        <dbReference type="SAM" id="MobiDB-lite"/>
    </source>
</evidence>
<dbReference type="AlphaFoldDB" id="A0A5J6FFD2"/>
<reference evidence="2 3" key="1">
    <citation type="submission" date="2017-09" db="EMBL/GenBank/DDBJ databases">
        <authorList>
            <person name="Lee N."/>
            <person name="Cho B.-K."/>
        </authorList>
    </citation>
    <scope>NUCLEOTIDE SEQUENCE [LARGE SCALE GENOMIC DNA]</scope>
    <source>
        <strain evidence="2 3">ATCC 12769</strain>
    </source>
</reference>
<name>A0A5J6FFD2_9ACTN</name>
<dbReference type="EMBL" id="CP023702">
    <property type="protein sequence ID" value="QEU74214.1"/>
    <property type="molecule type" value="Genomic_DNA"/>
</dbReference>
<accession>A0A5J6FFD2</accession>
<dbReference type="InterPro" id="IPR045428">
    <property type="entry name" value="EACC1"/>
</dbReference>
<dbReference type="Pfam" id="PF19953">
    <property type="entry name" value="EACC1"/>
    <property type="match status" value="1"/>
</dbReference>
<proteinExistence type="predicted"/>
<evidence type="ECO:0000313" key="2">
    <source>
        <dbReference type="EMBL" id="QEU74214.1"/>
    </source>
</evidence>
<dbReference type="Proteomes" id="UP000326178">
    <property type="component" value="Chromosome"/>
</dbReference>
<evidence type="ECO:0000313" key="3">
    <source>
        <dbReference type="Proteomes" id="UP000326178"/>
    </source>
</evidence>